<dbReference type="GO" id="GO:0000160">
    <property type="term" value="P:phosphorelay signal transduction system"/>
    <property type="evidence" value="ECO:0007669"/>
    <property type="project" value="UniProtKB-KW"/>
</dbReference>
<dbReference type="Gene3D" id="1.10.8.60">
    <property type="match status" value="1"/>
</dbReference>
<dbReference type="SUPFAM" id="SSF52172">
    <property type="entry name" value="CheY-like"/>
    <property type="match status" value="1"/>
</dbReference>
<dbReference type="SMART" id="SM00382">
    <property type="entry name" value="AAA"/>
    <property type="match status" value="1"/>
</dbReference>
<dbReference type="Gene3D" id="3.40.50.2300">
    <property type="match status" value="1"/>
</dbReference>
<protein>
    <submittedName>
        <fullName evidence="11">Nitrogen assimilation regulatory protein NtrX</fullName>
    </submittedName>
</protein>
<evidence type="ECO:0000313" key="11">
    <source>
        <dbReference type="EMBL" id="SLM48372.1"/>
    </source>
</evidence>
<dbReference type="Pfam" id="PF00072">
    <property type="entry name" value="Response_reg"/>
    <property type="match status" value="1"/>
</dbReference>
<dbReference type="InterPro" id="IPR003593">
    <property type="entry name" value="AAA+_ATPase"/>
</dbReference>
<dbReference type="InterPro" id="IPR025943">
    <property type="entry name" value="Sigma_54_int_dom_ATP-bd_2"/>
</dbReference>
<dbReference type="STRING" id="1325564.NSJP_2200"/>
<dbReference type="OrthoDB" id="9804019at2"/>
<dbReference type="Proteomes" id="UP000192042">
    <property type="component" value="Chromosome I"/>
</dbReference>
<evidence type="ECO:0000256" key="3">
    <source>
        <dbReference type="ARBA" id="ARBA00022840"/>
    </source>
</evidence>
<dbReference type="Gene3D" id="1.10.10.60">
    <property type="entry name" value="Homeodomain-like"/>
    <property type="match status" value="1"/>
</dbReference>
<dbReference type="SMART" id="SM00448">
    <property type="entry name" value="REC"/>
    <property type="match status" value="1"/>
</dbReference>
<dbReference type="InterPro" id="IPR011006">
    <property type="entry name" value="CheY-like_superfamily"/>
</dbReference>
<dbReference type="InterPro" id="IPR001789">
    <property type="entry name" value="Sig_transdc_resp-reg_receiver"/>
</dbReference>
<feature type="modified residue" description="4-aspartylphosphate" evidence="8">
    <location>
        <position position="53"/>
    </location>
</feature>
<evidence type="ECO:0000256" key="8">
    <source>
        <dbReference type="PROSITE-ProRule" id="PRU00169"/>
    </source>
</evidence>
<evidence type="ECO:0000256" key="6">
    <source>
        <dbReference type="ARBA" id="ARBA00023125"/>
    </source>
</evidence>
<dbReference type="EMBL" id="LT828648">
    <property type="protein sequence ID" value="SLM48372.1"/>
    <property type="molecule type" value="Genomic_DNA"/>
</dbReference>
<keyword evidence="12" id="KW-1185">Reference proteome</keyword>
<organism evidence="11 12">
    <name type="scientific">Nitrospira japonica</name>
    <dbReference type="NCBI Taxonomy" id="1325564"/>
    <lineage>
        <taxon>Bacteria</taxon>
        <taxon>Pseudomonadati</taxon>
        <taxon>Nitrospirota</taxon>
        <taxon>Nitrospiria</taxon>
        <taxon>Nitrospirales</taxon>
        <taxon>Nitrospiraceae</taxon>
        <taxon>Nitrospira</taxon>
    </lineage>
</organism>
<feature type="domain" description="Response regulatory" evidence="10">
    <location>
        <begin position="4"/>
        <end position="118"/>
    </location>
</feature>
<sequence>MSASILVVDDEEAILSSLSSILLDEGYEVAVVKSGTDALKIFTTDPPDLMLLDIWMPQMDGLETLKRVRELVPTAQVMMMSGHGSIETAVKAIKLGAYDYIEKPLSLENVTLRVKHALDQHRLEQENRSLRTKVQRRFELVGQSPAMKQLRQLIETAGPTNSRVLIGGENGTGKELVARGIHEHSARADRPFVAVNCAAIPETLIESELFGHEKGAFSGATSMKRGQFEQADGGTLFLDEIGDMSLSTQAKVLRALQEQQFNRVGGTKLMKVDVRVLAASNKDLQKEIEKSAFREDLFYRLNVVPIIVPPLRERREDIALLIRHFLKLHGEEQGLRMKEITPDAMAVFEQYEWPGNIRELGNLVERLMIIVPGSTIDAAQATMALQVRPSGSSVQTMSAGGGSGSVSALLGQPFDSLRDARNAFEKEYIGRKLREHHWNISRTAEDLKIERSHLHRKIKLLDVEMRPES</sequence>
<evidence type="ECO:0000256" key="5">
    <source>
        <dbReference type="ARBA" id="ARBA00023015"/>
    </source>
</evidence>
<reference evidence="11 12" key="1">
    <citation type="submission" date="2017-03" db="EMBL/GenBank/DDBJ databases">
        <authorList>
            <person name="Afonso C.L."/>
            <person name="Miller P.J."/>
            <person name="Scott M.A."/>
            <person name="Spackman E."/>
            <person name="Goraichik I."/>
            <person name="Dimitrov K.M."/>
            <person name="Suarez D.L."/>
            <person name="Swayne D.E."/>
        </authorList>
    </citation>
    <scope>NUCLEOTIDE SEQUENCE [LARGE SCALE GENOMIC DNA]</scope>
    <source>
        <strain evidence="11">Genome sequencing of Nitrospira japonica strain NJ11</strain>
    </source>
</reference>
<name>A0A1W1I5T6_9BACT</name>
<evidence type="ECO:0000256" key="2">
    <source>
        <dbReference type="ARBA" id="ARBA00022741"/>
    </source>
</evidence>
<keyword evidence="5" id="KW-0805">Transcription regulation</keyword>
<dbReference type="PANTHER" id="PTHR32071:SF17">
    <property type="entry name" value="TRANSCRIPTIONAL REGULATOR (NTRC FAMILY)"/>
    <property type="match status" value="1"/>
</dbReference>
<dbReference type="PROSITE" id="PS00688">
    <property type="entry name" value="SIGMA54_INTERACT_3"/>
    <property type="match status" value="1"/>
</dbReference>
<dbReference type="InterPro" id="IPR025944">
    <property type="entry name" value="Sigma_54_int_dom_CS"/>
</dbReference>
<dbReference type="Pfam" id="PF25601">
    <property type="entry name" value="AAA_lid_14"/>
    <property type="match status" value="1"/>
</dbReference>
<evidence type="ECO:0000313" key="12">
    <source>
        <dbReference type="Proteomes" id="UP000192042"/>
    </source>
</evidence>
<evidence type="ECO:0000256" key="1">
    <source>
        <dbReference type="ARBA" id="ARBA00022553"/>
    </source>
</evidence>
<feature type="domain" description="Sigma-54 factor interaction" evidence="9">
    <location>
        <begin position="140"/>
        <end position="369"/>
    </location>
</feature>
<evidence type="ECO:0000259" key="9">
    <source>
        <dbReference type="PROSITE" id="PS50045"/>
    </source>
</evidence>
<dbReference type="Gene3D" id="3.40.50.300">
    <property type="entry name" value="P-loop containing nucleotide triphosphate hydrolases"/>
    <property type="match status" value="1"/>
</dbReference>
<accession>A0A1W1I5T6</accession>
<evidence type="ECO:0000256" key="4">
    <source>
        <dbReference type="ARBA" id="ARBA00023012"/>
    </source>
</evidence>
<dbReference type="AlphaFoldDB" id="A0A1W1I5T6"/>
<dbReference type="FunFam" id="3.40.50.2300:FF:000018">
    <property type="entry name" value="DNA-binding transcriptional regulator NtrC"/>
    <property type="match status" value="1"/>
</dbReference>
<dbReference type="PANTHER" id="PTHR32071">
    <property type="entry name" value="TRANSCRIPTIONAL REGULATORY PROTEIN"/>
    <property type="match status" value="1"/>
</dbReference>
<dbReference type="InterPro" id="IPR009057">
    <property type="entry name" value="Homeodomain-like_sf"/>
</dbReference>
<keyword evidence="2" id="KW-0547">Nucleotide-binding</keyword>
<dbReference type="KEGG" id="nja:NSJP_2200"/>
<dbReference type="CDD" id="cd00009">
    <property type="entry name" value="AAA"/>
    <property type="match status" value="1"/>
</dbReference>
<dbReference type="InterPro" id="IPR058031">
    <property type="entry name" value="AAA_lid_NorR"/>
</dbReference>
<dbReference type="InterPro" id="IPR002197">
    <property type="entry name" value="HTH_Fis"/>
</dbReference>
<dbReference type="PROSITE" id="PS50045">
    <property type="entry name" value="SIGMA54_INTERACT_4"/>
    <property type="match status" value="1"/>
</dbReference>
<keyword evidence="4" id="KW-0902">Two-component regulatory system</keyword>
<gene>
    <name evidence="11" type="primary">ntrX</name>
    <name evidence="11" type="ORF">NSJP_2200</name>
</gene>
<dbReference type="FunFam" id="3.40.50.300:FF:000006">
    <property type="entry name" value="DNA-binding transcriptional regulator NtrC"/>
    <property type="match status" value="1"/>
</dbReference>
<proteinExistence type="predicted"/>
<keyword evidence="7" id="KW-0804">Transcription</keyword>
<dbReference type="InterPro" id="IPR002078">
    <property type="entry name" value="Sigma_54_int"/>
</dbReference>
<dbReference type="PROSITE" id="PS50110">
    <property type="entry name" value="RESPONSE_REGULATORY"/>
    <property type="match status" value="1"/>
</dbReference>
<evidence type="ECO:0000256" key="7">
    <source>
        <dbReference type="ARBA" id="ARBA00023163"/>
    </source>
</evidence>
<dbReference type="GO" id="GO:0043565">
    <property type="term" value="F:sequence-specific DNA binding"/>
    <property type="evidence" value="ECO:0007669"/>
    <property type="project" value="InterPro"/>
</dbReference>
<evidence type="ECO:0000259" key="10">
    <source>
        <dbReference type="PROSITE" id="PS50110"/>
    </source>
</evidence>
<dbReference type="RefSeq" id="WP_080886766.1">
    <property type="nucleotide sequence ID" value="NZ_LT828648.1"/>
</dbReference>
<dbReference type="GO" id="GO:0006355">
    <property type="term" value="P:regulation of DNA-templated transcription"/>
    <property type="evidence" value="ECO:0007669"/>
    <property type="project" value="InterPro"/>
</dbReference>
<dbReference type="SUPFAM" id="SSF46689">
    <property type="entry name" value="Homeodomain-like"/>
    <property type="match status" value="1"/>
</dbReference>
<dbReference type="SUPFAM" id="SSF52540">
    <property type="entry name" value="P-loop containing nucleoside triphosphate hydrolases"/>
    <property type="match status" value="1"/>
</dbReference>
<dbReference type="Pfam" id="PF02954">
    <property type="entry name" value="HTH_8"/>
    <property type="match status" value="1"/>
</dbReference>
<keyword evidence="3" id="KW-0067">ATP-binding</keyword>
<dbReference type="Pfam" id="PF00158">
    <property type="entry name" value="Sigma54_activat"/>
    <property type="match status" value="1"/>
</dbReference>
<keyword evidence="1 8" id="KW-0597">Phosphoprotein</keyword>
<keyword evidence="6" id="KW-0238">DNA-binding</keyword>
<dbReference type="PROSITE" id="PS00676">
    <property type="entry name" value="SIGMA54_INTERACT_2"/>
    <property type="match status" value="1"/>
</dbReference>
<dbReference type="InterPro" id="IPR027417">
    <property type="entry name" value="P-loop_NTPase"/>
</dbReference>
<dbReference type="GO" id="GO:0005524">
    <property type="term" value="F:ATP binding"/>
    <property type="evidence" value="ECO:0007669"/>
    <property type="project" value="UniProtKB-KW"/>
</dbReference>